<feature type="binding site" evidence="11">
    <location>
        <position position="164"/>
    </location>
    <ligand>
        <name>Mg(2+)</name>
        <dbReference type="ChEBI" id="CHEBI:18420"/>
    </ligand>
</feature>
<comment type="subcellular location">
    <subcellularLocation>
        <location evidence="11">Cytoplasm</location>
    </subcellularLocation>
</comment>
<dbReference type="HAMAP" id="MF_00246">
    <property type="entry name" value="Galactokinase"/>
    <property type="match status" value="1"/>
</dbReference>
<evidence type="ECO:0000256" key="6">
    <source>
        <dbReference type="ARBA" id="ARBA00022777"/>
    </source>
</evidence>
<keyword evidence="9 11" id="KW-0299">Galactose metabolism</keyword>
<dbReference type="GO" id="GO:0000287">
    <property type="term" value="F:magnesium ion binding"/>
    <property type="evidence" value="ECO:0007669"/>
    <property type="project" value="UniProtKB-UniRule"/>
</dbReference>
<keyword evidence="6 11" id="KW-0418">Kinase</keyword>
<dbReference type="PRINTS" id="PR00959">
    <property type="entry name" value="MEVGALKINASE"/>
</dbReference>
<dbReference type="SUPFAM" id="SSF54211">
    <property type="entry name" value="Ribosomal protein S5 domain 2-like"/>
    <property type="match status" value="1"/>
</dbReference>
<dbReference type="InterPro" id="IPR019539">
    <property type="entry name" value="GalKase_N"/>
</dbReference>
<dbReference type="EC" id="2.7.1.6" evidence="11 12"/>
<evidence type="ECO:0000259" key="14">
    <source>
        <dbReference type="Pfam" id="PF08544"/>
    </source>
</evidence>
<dbReference type="Proteomes" id="UP000228754">
    <property type="component" value="Unassembled WGS sequence"/>
</dbReference>
<dbReference type="FunFam" id="3.30.230.10:FF:000017">
    <property type="entry name" value="Galactokinase"/>
    <property type="match status" value="1"/>
</dbReference>
<evidence type="ECO:0000259" key="15">
    <source>
        <dbReference type="Pfam" id="PF10509"/>
    </source>
</evidence>
<protein>
    <recommendedName>
        <fullName evidence="11 12">Galactokinase</fullName>
        <ecNumber evidence="11 12">2.7.1.6</ecNumber>
    </recommendedName>
    <alternativeName>
        <fullName evidence="11">Galactose kinase</fullName>
    </alternativeName>
</protein>
<keyword evidence="2 11" id="KW-0963">Cytoplasm</keyword>
<keyword evidence="5 11" id="KW-0547">Nucleotide-binding</keyword>
<dbReference type="Pfam" id="PF10509">
    <property type="entry name" value="GalKase_gal_bdg"/>
    <property type="match status" value="1"/>
</dbReference>
<comment type="function">
    <text evidence="11">Catalyzes the transfer of the gamma-phosphate of ATP to D-galactose to form alpha-D-galactose-1-phosphate (Gal-1-P).</text>
</comment>
<evidence type="ECO:0000256" key="4">
    <source>
        <dbReference type="ARBA" id="ARBA00022723"/>
    </source>
</evidence>
<feature type="domain" description="GHMP kinase N-terminal" evidence="13">
    <location>
        <begin position="95"/>
        <end position="183"/>
    </location>
</feature>
<evidence type="ECO:0000256" key="2">
    <source>
        <dbReference type="ARBA" id="ARBA00022490"/>
    </source>
</evidence>
<dbReference type="NCBIfam" id="NF003705">
    <property type="entry name" value="PRK05322.1"/>
    <property type="match status" value="1"/>
</dbReference>
<keyword evidence="8 11" id="KW-0460">Magnesium</keyword>
<evidence type="ECO:0000256" key="11">
    <source>
        <dbReference type="HAMAP-Rule" id="MF_00246"/>
    </source>
</evidence>
<feature type="binding site" evidence="11">
    <location>
        <position position="69"/>
    </location>
    <ligand>
        <name>ATP</name>
        <dbReference type="ChEBI" id="CHEBI:30616"/>
    </ligand>
</feature>
<comment type="similarity">
    <text evidence="1 11">Belongs to the GHMP kinase family. GalK subfamily.</text>
</comment>
<reference evidence="16 17" key="1">
    <citation type="submission" date="2017-06" db="EMBL/GenBank/DDBJ databases">
        <title>Draft Genome Sequence of Bacillus sp Strain 36R Isolated from saline sediment at Atanasia, Sonora, Mexico.</title>
        <authorList>
            <person name="Sanchez Diaz R."/>
            <person name="Quiroz Macias M.E."/>
            <person name="Ibarra Gamez J.C."/>
            <person name="Enciso Ibarra J."/>
            <person name="Gomez Gil B."/>
            <person name="Galaviz Silva L."/>
        </authorList>
    </citation>
    <scope>NUCLEOTIDE SEQUENCE [LARGE SCALE GENOMIC DNA]</scope>
    <source>
        <strain evidence="16 17">36R_ATNSAL</strain>
    </source>
</reference>
<dbReference type="Gene3D" id="3.30.230.10">
    <property type="match status" value="1"/>
</dbReference>
<gene>
    <name evidence="11" type="primary">galK</name>
    <name evidence="16" type="ORF">CEY02_17595</name>
</gene>
<dbReference type="PANTHER" id="PTHR10457">
    <property type="entry name" value="MEVALONATE KINASE/GALACTOKINASE"/>
    <property type="match status" value="1"/>
</dbReference>
<dbReference type="OrthoDB" id="250531at2"/>
<feature type="binding site" evidence="11">
    <location>
        <position position="132"/>
    </location>
    <ligand>
        <name>Mg(2+)</name>
        <dbReference type="ChEBI" id="CHEBI:18420"/>
    </ligand>
</feature>
<keyword evidence="4 11" id="KW-0479">Metal-binding</keyword>
<evidence type="ECO:0000313" key="17">
    <source>
        <dbReference type="Proteomes" id="UP000228754"/>
    </source>
</evidence>
<dbReference type="AlphaFoldDB" id="A0A2A5INE8"/>
<evidence type="ECO:0000313" key="16">
    <source>
        <dbReference type="EMBL" id="PCK18845.1"/>
    </source>
</evidence>
<feature type="active site" description="Proton acceptor" evidence="11">
    <location>
        <position position="176"/>
    </location>
</feature>
<dbReference type="GO" id="GO:0006012">
    <property type="term" value="P:galactose metabolic process"/>
    <property type="evidence" value="ECO:0007669"/>
    <property type="project" value="UniProtKB-UniRule"/>
</dbReference>
<comment type="caution">
    <text evidence="16">The sequence shown here is derived from an EMBL/GenBank/DDBJ whole genome shotgun (WGS) entry which is preliminary data.</text>
</comment>
<keyword evidence="7 11" id="KW-0067">ATP-binding</keyword>
<feature type="binding site" evidence="11">
    <location>
        <begin position="126"/>
        <end position="132"/>
    </location>
    <ligand>
        <name>ATP</name>
        <dbReference type="ChEBI" id="CHEBI:30616"/>
    </ligand>
</feature>
<dbReference type="Pfam" id="PF08544">
    <property type="entry name" value="GHMP_kinases_C"/>
    <property type="match status" value="1"/>
</dbReference>
<dbReference type="Gene3D" id="3.30.70.890">
    <property type="entry name" value="GHMP kinase, C-terminal domain"/>
    <property type="match status" value="1"/>
</dbReference>
<feature type="domain" description="GHMP kinase C-terminal" evidence="14">
    <location>
        <begin position="294"/>
        <end position="360"/>
    </location>
</feature>
<dbReference type="NCBIfam" id="TIGR00131">
    <property type="entry name" value="gal_kin"/>
    <property type="match status" value="1"/>
</dbReference>
<dbReference type="Pfam" id="PF00288">
    <property type="entry name" value="GHMP_kinases_N"/>
    <property type="match status" value="1"/>
</dbReference>
<proteinExistence type="inferred from homology"/>
<keyword evidence="10 11" id="KW-0119">Carbohydrate metabolism</keyword>
<feature type="binding site" evidence="11">
    <location>
        <position position="226"/>
    </location>
    <ligand>
        <name>substrate</name>
    </ligand>
</feature>
<evidence type="ECO:0000256" key="1">
    <source>
        <dbReference type="ARBA" id="ARBA00006566"/>
    </source>
</evidence>
<comment type="pathway">
    <text evidence="11">Carbohydrate metabolism; galactose metabolism.</text>
</comment>
<comment type="catalytic activity">
    <reaction evidence="11">
        <text>alpha-D-galactose + ATP = alpha-D-galactose 1-phosphate + ADP + H(+)</text>
        <dbReference type="Rhea" id="RHEA:13553"/>
        <dbReference type="ChEBI" id="CHEBI:15378"/>
        <dbReference type="ChEBI" id="CHEBI:28061"/>
        <dbReference type="ChEBI" id="CHEBI:30616"/>
        <dbReference type="ChEBI" id="CHEBI:58336"/>
        <dbReference type="ChEBI" id="CHEBI:456216"/>
        <dbReference type="EC" id="2.7.1.6"/>
    </reaction>
</comment>
<dbReference type="GO" id="GO:0005524">
    <property type="term" value="F:ATP binding"/>
    <property type="evidence" value="ECO:0007669"/>
    <property type="project" value="UniProtKB-UniRule"/>
</dbReference>
<dbReference type="InterPro" id="IPR000705">
    <property type="entry name" value="Galactokinase"/>
</dbReference>
<dbReference type="PRINTS" id="PR00473">
    <property type="entry name" value="GALCTOKINASE"/>
</dbReference>
<dbReference type="EMBL" id="NKHG01000113">
    <property type="protein sequence ID" value="PCK18845.1"/>
    <property type="molecule type" value="Genomic_DNA"/>
</dbReference>
<evidence type="ECO:0000256" key="5">
    <source>
        <dbReference type="ARBA" id="ARBA00022741"/>
    </source>
</evidence>
<dbReference type="InterPro" id="IPR022963">
    <property type="entry name" value="Galactokinase_bac"/>
</dbReference>
<dbReference type="GO" id="GO:0004335">
    <property type="term" value="F:galactokinase activity"/>
    <property type="evidence" value="ECO:0007669"/>
    <property type="project" value="UniProtKB-UniRule"/>
</dbReference>
<dbReference type="InterPro" id="IPR006206">
    <property type="entry name" value="Mevalonate/galactokinase"/>
</dbReference>
<dbReference type="InterPro" id="IPR006203">
    <property type="entry name" value="GHMP_knse_ATP-bd_CS"/>
</dbReference>
<sequence>MDMIDMLRAAFHQQFGDKEELRYFFAPGRVNLIGEHTDYNGGHVFPCALTLGTYAACAKRSDGLVRMYSLNFEEEGVKEIDLFEIAYVESDGWANYPKGVFNQFIEAGMDIKEGFDIVYSGNIPNGAGLSSSASIELVTAVLINEWYSFGASHVDLALLAQRAENEFIGVQCGIMDQFSISLGKEDHAILLNCDTLAFEYSPFRQKGLALVIANTNKQRTLADSKYNERRKECQSALNDLRKEIDIAHLCELTADEFEQHAHLIQDETCLKRARHAVTENERTLKAVNFLKDDKMEELGALMKASHLSLKNDYEVTGLELDALAEAAWRHPGTIGSRMTGAGFGGCTISIVKEELLASFIEETGAIYQEKTGIQASFYTAGIGGGARELTKEEV</sequence>
<dbReference type="InterPro" id="IPR020568">
    <property type="entry name" value="Ribosomal_Su5_D2-typ_SF"/>
</dbReference>
<dbReference type="InterPro" id="IPR013750">
    <property type="entry name" value="GHMP_kinase_C_dom"/>
</dbReference>
<dbReference type="InterPro" id="IPR014721">
    <property type="entry name" value="Ribsml_uS5_D2-typ_fold_subgr"/>
</dbReference>
<evidence type="ECO:0000256" key="12">
    <source>
        <dbReference type="NCBIfam" id="TIGR00131"/>
    </source>
</evidence>
<dbReference type="InterPro" id="IPR006204">
    <property type="entry name" value="GHMP_kinase_N_dom"/>
</dbReference>
<dbReference type="PIRSF" id="PIRSF000530">
    <property type="entry name" value="Galactokinase"/>
    <property type="match status" value="1"/>
</dbReference>
<evidence type="ECO:0000256" key="10">
    <source>
        <dbReference type="ARBA" id="ARBA00023277"/>
    </source>
</evidence>
<feature type="domain" description="Galactokinase N-terminal" evidence="15">
    <location>
        <begin position="10"/>
        <end position="59"/>
    </location>
</feature>
<dbReference type="UniPathway" id="UPA00214"/>
<dbReference type="PANTHER" id="PTHR10457:SF7">
    <property type="entry name" value="GALACTOKINASE-RELATED"/>
    <property type="match status" value="1"/>
</dbReference>
<dbReference type="InterPro" id="IPR019741">
    <property type="entry name" value="Galactokinase_CS"/>
</dbReference>
<dbReference type="InterPro" id="IPR036554">
    <property type="entry name" value="GHMP_kinase_C_sf"/>
</dbReference>
<keyword evidence="3 11" id="KW-0808">Transferase</keyword>
<evidence type="ECO:0000256" key="7">
    <source>
        <dbReference type="ARBA" id="ARBA00022840"/>
    </source>
</evidence>
<feature type="site" description="Transition state stabilizer" evidence="11">
    <location>
        <position position="29"/>
    </location>
</feature>
<name>A0A2A5INE8_BACPU</name>
<evidence type="ECO:0000256" key="8">
    <source>
        <dbReference type="ARBA" id="ARBA00022842"/>
    </source>
</evidence>
<accession>A0A2A5INE8</accession>
<dbReference type="FunFam" id="3.30.70.890:FF:000001">
    <property type="entry name" value="Galactokinase"/>
    <property type="match status" value="1"/>
</dbReference>
<dbReference type="SUPFAM" id="SSF55060">
    <property type="entry name" value="GHMP Kinase, C-terminal domain"/>
    <property type="match status" value="1"/>
</dbReference>
<dbReference type="GO" id="GO:0005829">
    <property type="term" value="C:cytosol"/>
    <property type="evidence" value="ECO:0007669"/>
    <property type="project" value="TreeGrafter"/>
</dbReference>
<feature type="binding site" evidence="11">
    <location>
        <begin position="35"/>
        <end position="38"/>
    </location>
    <ligand>
        <name>substrate</name>
    </ligand>
</feature>
<evidence type="ECO:0000256" key="9">
    <source>
        <dbReference type="ARBA" id="ARBA00023144"/>
    </source>
</evidence>
<evidence type="ECO:0000256" key="3">
    <source>
        <dbReference type="ARBA" id="ARBA00022679"/>
    </source>
</evidence>
<organism evidence="16 17">
    <name type="scientific">Bacillus pumilus</name>
    <name type="common">Bacillus mesentericus</name>
    <dbReference type="NCBI Taxonomy" id="1408"/>
    <lineage>
        <taxon>Bacteria</taxon>
        <taxon>Bacillati</taxon>
        <taxon>Bacillota</taxon>
        <taxon>Bacilli</taxon>
        <taxon>Bacillales</taxon>
        <taxon>Bacillaceae</taxon>
        <taxon>Bacillus</taxon>
    </lineage>
</organism>
<evidence type="ECO:0000259" key="13">
    <source>
        <dbReference type="Pfam" id="PF00288"/>
    </source>
</evidence>
<dbReference type="PROSITE" id="PS00106">
    <property type="entry name" value="GALACTOKINASE"/>
    <property type="match status" value="1"/>
</dbReference>
<dbReference type="PROSITE" id="PS00627">
    <property type="entry name" value="GHMP_KINASES_ATP"/>
    <property type="match status" value="1"/>
</dbReference>